<dbReference type="Pfam" id="PF03480">
    <property type="entry name" value="DctP"/>
    <property type="match status" value="1"/>
</dbReference>
<dbReference type="GO" id="GO:0042597">
    <property type="term" value="C:periplasmic space"/>
    <property type="evidence" value="ECO:0007669"/>
    <property type="project" value="UniProtKB-SubCell"/>
</dbReference>
<dbReference type="eggNOG" id="COG4663">
    <property type="taxonomic scope" value="Bacteria"/>
</dbReference>
<dbReference type="InterPro" id="IPR038404">
    <property type="entry name" value="TRAP_DctP_sf"/>
</dbReference>
<feature type="chain" id="PRO_5001493068" evidence="4">
    <location>
        <begin position="33"/>
        <end position="352"/>
    </location>
</feature>
<dbReference type="PANTHER" id="PTHR33376:SF5">
    <property type="entry name" value="EXTRACYTOPLASMIC SOLUTE RECEPTOR PROTEIN"/>
    <property type="match status" value="1"/>
</dbReference>
<keyword evidence="6" id="KW-1185">Reference proteome</keyword>
<evidence type="ECO:0000313" key="5">
    <source>
        <dbReference type="EMBL" id="EYD72788.1"/>
    </source>
</evidence>
<proteinExistence type="predicted"/>
<dbReference type="STRING" id="1122180.Lokhon_01593"/>
<dbReference type="Gene3D" id="3.40.190.10">
    <property type="entry name" value="Periplasmic binding protein-like II"/>
    <property type="match status" value="1"/>
</dbReference>
<evidence type="ECO:0000256" key="4">
    <source>
        <dbReference type="SAM" id="SignalP"/>
    </source>
</evidence>
<evidence type="ECO:0000256" key="2">
    <source>
        <dbReference type="ARBA" id="ARBA00022729"/>
    </source>
</evidence>
<dbReference type="GO" id="GO:0055085">
    <property type="term" value="P:transmembrane transport"/>
    <property type="evidence" value="ECO:0007669"/>
    <property type="project" value="InterPro"/>
</dbReference>
<keyword evidence="3" id="KW-0574">Periplasm</keyword>
<dbReference type="InterPro" id="IPR018389">
    <property type="entry name" value="DctP_fam"/>
</dbReference>
<dbReference type="Gene3D" id="3.40.190.170">
    <property type="entry name" value="Bacterial extracellular solute-binding protein, family 7"/>
    <property type="match status" value="1"/>
</dbReference>
<keyword evidence="2 4" id="KW-0732">Signal</keyword>
<organism evidence="5 6">
    <name type="scientific">Limimaricola hongkongensis DSM 17492</name>
    <dbReference type="NCBI Taxonomy" id="1122180"/>
    <lineage>
        <taxon>Bacteria</taxon>
        <taxon>Pseudomonadati</taxon>
        <taxon>Pseudomonadota</taxon>
        <taxon>Alphaproteobacteria</taxon>
        <taxon>Rhodobacterales</taxon>
        <taxon>Paracoccaceae</taxon>
        <taxon>Limimaricola</taxon>
    </lineage>
</organism>
<comment type="subcellular location">
    <subcellularLocation>
        <location evidence="1">Periplasm</location>
    </subcellularLocation>
</comment>
<feature type="signal peptide" evidence="4">
    <location>
        <begin position="1"/>
        <end position="32"/>
    </location>
</feature>
<dbReference type="AlphaFoldDB" id="A0A017HF51"/>
<comment type="caution">
    <text evidence="5">The sequence shown here is derived from an EMBL/GenBank/DDBJ whole genome shotgun (WGS) entry which is preliminary data.</text>
</comment>
<evidence type="ECO:0000256" key="1">
    <source>
        <dbReference type="ARBA" id="ARBA00004418"/>
    </source>
</evidence>
<evidence type="ECO:0000313" key="6">
    <source>
        <dbReference type="Proteomes" id="UP000025047"/>
    </source>
</evidence>
<dbReference type="Proteomes" id="UP000025047">
    <property type="component" value="Unassembled WGS sequence"/>
</dbReference>
<evidence type="ECO:0000256" key="3">
    <source>
        <dbReference type="ARBA" id="ARBA00022764"/>
    </source>
</evidence>
<dbReference type="RefSeq" id="WP_017929070.1">
    <property type="nucleotide sequence ID" value="NZ_KK088650.1"/>
</dbReference>
<dbReference type="HOGENOM" id="CLU_036176_0_1_5"/>
<sequence>MKALDMSCHSLSVRRLGLVVMALGLTSAAASADEDVLRWRMNSLLYPKLFGEAGSYFAAEVERLTAGHFVIEVRDRMVLDQDSFGALEAGLIDAVWGSAGHHHREDPAFAIFSGFPFGPGPEGFTAWMREGGGAEALDAIYARHGLRSFYCGVLPAEGGGWFRAPVETVADLDGLPMRAFGYGALTLRALGVVPYELPAADIRPALETGLIAAAEFSLPSIDADLGLHEAAGHLYMPGWQQPATSLELLMPERSWVALSDDRRSAIEAACEATLTWSLETAQMRQVAALERFRAEGVEVHDWPEEILAGLRRAWAKVIAEETARDPLLAAAWESYLNHAEGRGAASAQGHID</sequence>
<reference evidence="5 6" key="1">
    <citation type="submission" date="2013-03" db="EMBL/GenBank/DDBJ databases">
        <authorList>
            <person name="Fiebig A."/>
            <person name="Goeker M."/>
            <person name="Klenk H.-P.P."/>
        </authorList>
    </citation>
    <scope>NUCLEOTIDE SEQUENCE [LARGE SCALE GENOMIC DNA]</scope>
    <source>
        <strain evidence="5 6">DSM 17492</strain>
    </source>
</reference>
<accession>A0A017HF51</accession>
<dbReference type="EMBL" id="APGJ01000004">
    <property type="protein sequence ID" value="EYD72788.1"/>
    <property type="molecule type" value="Genomic_DNA"/>
</dbReference>
<protein>
    <submittedName>
        <fullName evidence="5">TRAP-type C4-dicarboxylate transport system</fullName>
    </submittedName>
</protein>
<dbReference type="PANTHER" id="PTHR33376">
    <property type="match status" value="1"/>
</dbReference>
<gene>
    <name evidence="5" type="ORF">Lokhon_01593</name>
</gene>
<name>A0A017HF51_9RHOB</name>
<dbReference type="PATRIC" id="fig|1122180.6.peg.1569"/>